<dbReference type="PANTHER" id="PTHR43553:SF24">
    <property type="entry name" value="ENERGY-COUPLING FACTOR TRANSPORTER ATP-BINDING PROTEIN ECFA1"/>
    <property type="match status" value="1"/>
</dbReference>
<dbReference type="STRING" id="410332.SAMN04488550_1401"/>
<dbReference type="InterPro" id="IPR050095">
    <property type="entry name" value="ECF_ABC_transporter_ATP-bd"/>
</dbReference>
<proteinExistence type="inferred from homology"/>
<comment type="caution">
    <text evidence="6">The sequence shown here is derived from an EMBL/GenBank/DDBJ whole genome shotgun (WGS) entry which is preliminary data.</text>
</comment>
<dbReference type="Proteomes" id="UP000035009">
    <property type="component" value="Unassembled WGS sequence"/>
</dbReference>
<protein>
    <submittedName>
        <fullName evidence="6">Putative ABC transporter ATP-binding protein</fullName>
    </submittedName>
</protein>
<evidence type="ECO:0000256" key="1">
    <source>
        <dbReference type="ARBA" id="ARBA00005417"/>
    </source>
</evidence>
<dbReference type="GO" id="GO:0005524">
    <property type="term" value="F:ATP binding"/>
    <property type="evidence" value="ECO:0007669"/>
    <property type="project" value="UniProtKB-KW"/>
</dbReference>
<comment type="similarity">
    <text evidence="1">Belongs to the ABC transporter superfamily.</text>
</comment>
<dbReference type="PROSITE" id="PS50893">
    <property type="entry name" value="ABC_TRANSPORTER_2"/>
    <property type="match status" value="1"/>
</dbReference>
<dbReference type="Gene3D" id="3.40.50.300">
    <property type="entry name" value="P-loop containing nucleotide triphosphate hydrolases"/>
    <property type="match status" value="1"/>
</dbReference>
<dbReference type="GO" id="GO:0043190">
    <property type="term" value="C:ATP-binding cassette (ABC) transporter complex"/>
    <property type="evidence" value="ECO:0007669"/>
    <property type="project" value="TreeGrafter"/>
</dbReference>
<keyword evidence="3" id="KW-0547">Nucleotide-binding</keyword>
<evidence type="ECO:0000313" key="6">
    <source>
        <dbReference type="EMBL" id="GAC81917.1"/>
    </source>
</evidence>
<dbReference type="InterPro" id="IPR017871">
    <property type="entry name" value="ABC_transporter-like_CS"/>
</dbReference>
<dbReference type="SMART" id="SM00382">
    <property type="entry name" value="AAA"/>
    <property type="match status" value="1"/>
</dbReference>
<dbReference type="InterPro" id="IPR027417">
    <property type="entry name" value="P-loop_NTPase"/>
</dbReference>
<keyword evidence="4 6" id="KW-0067">ATP-binding</keyword>
<dbReference type="GO" id="GO:0042626">
    <property type="term" value="F:ATPase-coupled transmembrane transporter activity"/>
    <property type="evidence" value="ECO:0007669"/>
    <property type="project" value="TreeGrafter"/>
</dbReference>
<evidence type="ECO:0000259" key="5">
    <source>
        <dbReference type="PROSITE" id="PS50893"/>
    </source>
</evidence>
<dbReference type="Pfam" id="PF00005">
    <property type="entry name" value="ABC_tran"/>
    <property type="match status" value="1"/>
</dbReference>
<dbReference type="RefSeq" id="WP_008382064.1">
    <property type="nucleotide sequence ID" value="NZ_BAOP01000051.1"/>
</dbReference>
<evidence type="ECO:0000256" key="2">
    <source>
        <dbReference type="ARBA" id="ARBA00022448"/>
    </source>
</evidence>
<keyword evidence="7" id="KW-1185">Reference proteome</keyword>
<dbReference type="SUPFAM" id="SSF52540">
    <property type="entry name" value="P-loop containing nucleoside triphosphate hydrolases"/>
    <property type="match status" value="1"/>
</dbReference>
<gene>
    <name evidence="6" type="ORF">GM1_051_00090</name>
</gene>
<dbReference type="PROSITE" id="PS00211">
    <property type="entry name" value="ABC_TRANSPORTER_1"/>
    <property type="match status" value="1"/>
</dbReference>
<dbReference type="EMBL" id="BAOP01000051">
    <property type="protein sequence ID" value="GAC81917.1"/>
    <property type="molecule type" value="Genomic_DNA"/>
</dbReference>
<dbReference type="InterPro" id="IPR003593">
    <property type="entry name" value="AAA+_ATPase"/>
</dbReference>
<evidence type="ECO:0000256" key="3">
    <source>
        <dbReference type="ARBA" id="ARBA00022741"/>
    </source>
</evidence>
<dbReference type="PANTHER" id="PTHR43553">
    <property type="entry name" value="HEAVY METAL TRANSPORTER"/>
    <property type="match status" value="1"/>
</dbReference>
<feature type="domain" description="ABC transporter" evidence="5">
    <location>
        <begin position="6"/>
        <end position="228"/>
    </location>
</feature>
<sequence>MPDTSIVFDGVEHSFGDRRVLRGIDLNLTQRRIGIVGANGSGKSTLARMINGLILPDSGTVTVNGRDVRKNKRQVRRDVGFIFSDPDRQIIMPTVVEDIELSLSRSVKDKAVRHTKALQVLTDFGLDGHADQPAHQLSGGQKQLLALASVMVLGPSILVADEPTTMLDLRNTLMLRDVFAGLDEQLIVLSHDLDILTDYDRILVIDDGQVVADDEPAAALSFYRKSMSR</sequence>
<evidence type="ECO:0000313" key="7">
    <source>
        <dbReference type="Proteomes" id="UP000035009"/>
    </source>
</evidence>
<dbReference type="CDD" id="cd03225">
    <property type="entry name" value="ABC_cobalt_CbiO_domain1"/>
    <property type="match status" value="1"/>
</dbReference>
<name>M3V0D7_GORML</name>
<reference evidence="6 7" key="1">
    <citation type="submission" date="2013-02" db="EMBL/GenBank/DDBJ databases">
        <title>Whole genome shotgun sequence of Gordonia malaquae NBRC 108250.</title>
        <authorList>
            <person name="Yoshida I."/>
            <person name="Hosoyama A."/>
            <person name="Tsuchikane K."/>
            <person name="Ando Y."/>
            <person name="Baba S."/>
            <person name="Ohji S."/>
            <person name="Hamada M."/>
            <person name="Tamura T."/>
            <person name="Yamazoe A."/>
            <person name="Yamazaki S."/>
            <person name="Fujita N."/>
        </authorList>
    </citation>
    <scope>NUCLEOTIDE SEQUENCE [LARGE SCALE GENOMIC DNA]</scope>
    <source>
        <strain evidence="6 7">NBRC 108250</strain>
    </source>
</reference>
<dbReference type="eggNOG" id="COG1122">
    <property type="taxonomic scope" value="Bacteria"/>
</dbReference>
<keyword evidence="2" id="KW-0813">Transport</keyword>
<dbReference type="GO" id="GO:0016887">
    <property type="term" value="F:ATP hydrolysis activity"/>
    <property type="evidence" value="ECO:0007669"/>
    <property type="project" value="InterPro"/>
</dbReference>
<accession>M3V0D7</accession>
<dbReference type="InterPro" id="IPR015856">
    <property type="entry name" value="ABC_transpr_CbiO/EcfA_su"/>
</dbReference>
<organism evidence="6 7">
    <name type="scientific">Gordonia malaquae NBRC 108250</name>
    <dbReference type="NCBI Taxonomy" id="1223542"/>
    <lineage>
        <taxon>Bacteria</taxon>
        <taxon>Bacillati</taxon>
        <taxon>Actinomycetota</taxon>
        <taxon>Actinomycetes</taxon>
        <taxon>Mycobacteriales</taxon>
        <taxon>Gordoniaceae</taxon>
        <taxon>Gordonia</taxon>
    </lineage>
</organism>
<dbReference type="OrthoDB" id="9806471at2"/>
<dbReference type="AlphaFoldDB" id="M3V0D7"/>
<dbReference type="InterPro" id="IPR003439">
    <property type="entry name" value="ABC_transporter-like_ATP-bd"/>
</dbReference>
<evidence type="ECO:0000256" key="4">
    <source>
        <dbReference type="ARBA" id="ARBA00022840"/>
    </source>
</evidence>